<reference evidence="1 3" key="1">
    <citation type="submission" date="2017-11" db="EMBL/GenBank/DDBJ databases">
        <title>The genome of Rhizophagus clarus HR1 reveals common genetic basis of auxotrophy among arbuscular mycorrhizal fungi.</title>
        <authorList>
            <person name="Kobayashi Y."/>
        </authorList>
    </citation>
    <scope>NUCLEOTIDE SEQUENCE [LARGE SCALE GENOMIC DNA]</scope>
    <source>
        <strain evidence="1 3">HR1</strain>
    </source>
</reference>
<gene>
    <name evidence="2" type="ORF">RCL2_001199700</name>
    <name evidence="1" type="ORF">RclHR1_05870005</name>
</gene>
<keyword evidence="3" id="KW-1185">Reference proteome</keyword>
<evidence type="ECO:0000313" key="1">
    <source>
        <dbReference type="EMBL" id="GBC04781.1"/>
    </source>
</evidence>
<dbReference type="EMBL" id="BLAL01000087">
    <property type="protein sequence ID" value="GES84911.1"/>
    <property type="molecule type" value="Genomic_DNA"/>
</dbReference>
<name>A0A2Z6RR57_9GLOM</name>
<comment type="caution">
    <text evidence="1">The sequence shown here is derived from an EMBL/GenBank/DDBJ whole genome shotgun (WGS) entry which is preliminary data.</text>
</comment>
<accession>A0A2Z6RR57</accession>
<reference evidence="2" key="2">
    <citation type="submission" date="2019-10" db="EMBL/GenBank/DDBJ databases">
        <title>Conservation and host-specific expression of non-tandemly repeated heterogenous ribosome RNA gene in arbuscular mycorrhizal fungi.</title>
        <authorList>
            <person name="Maeda T."/>
            <person name="Kobayashi Y."/>
            <person name="Nakagawa T."/>
            <person name="Ezawa T."/>
            <person name="Yamaguchi K."/>
            <person name="Bino T."/>
            <person name="Nishimoto Y."/>
            <person name="Shigenobu S."/>
            <person name="Kawaguchi M."/>
        </authorList>
    </citation>
    <scope>NUCLEOTIDE SEQUENCE</scope>
    <source>
        <strain evidence="2">HR1</strain>
    </source>
</reference>
<organism evidence="1 3">
    <name type="scientific">Rhizophagus clarus</name>
    <dbReference type="NCBI Taxonomy" id="94130"/>
    <lineage>
        <taxon>Eukaryota</taxon>
        <taxon>Fungi</taxon>
        <taxon>Fungi incertae sedis</taxon>
        <taxon>Mucoromycota</taxon>
        <taxon>Glomeromycotina</taxon>
        <taxon>Glomeromycetes</taxon>
        <taxon>Glomerales</taxon>
        <taxon>Glomeraceae</taxon>
        <taxon>Rhizophagus</taxon>
    </lineage>
</organism>
<evidence type="ECO:0000313" key="3">
    <source>
        <dbReference type="Proteomes" id="UP000247702"/>
    </source>
</evidence>
<dbReference type="OrthoDB" id="2424089at2759"/>
<evidence type="ECO:0000313" key="2">
    <source>
        <dbReference type="EMBL" id="GES84911.1"/>
    </source>
</evidence>
<proteinExistence type="predicted"/>
<dbReference type="Proteomes" id="UP000615446">
    <property type="component" value="Unassembled WGS sequence"/>
</dbReference>
<sequence length="114" mass="13135">MTYELECLALRHFTEWLKCLREKYTILFEIIIYTDGGVDHRTTFGSAQLVGDFDFLAAVRTAPYYSWSNPAELIMSIINLGLQGVALKRSDMSSDKEQIFKNLGRMEKFEISII</sequence>
<dbReference type="EMBL" id="BEXD01003967">
    <property type="protein sequence ID" value="GBC04781.1"/>
    <property type="molecule type" value="Genomic_DNA"/>
</dbReference>
<dbReference type="Proteomes" id="UP000247702">
    <property type="component" value="Unassembled WGS sequence"/>
</dbReference>
<dbReference type="AlphaFoldDB" id="A0A2Z6RR57"/>
<protein>
    <submittedName>
        <fullName evidence="1">Uncharacterized protein</fullName>
    </submittedName>
</protein>